<organism evidence="2 3">
    <name type="scientific">Bradyrhizobium erythrophlei</name>
    <dbReference type="NCBI Taxonomy" id="1437360"/>
    <lineage>
        <taxon>Bacteria</taxon>
        <taxon>Pseudomonadati</taxon>
        <taxon>Pseudomonadota</taxon>
        <taxon>Alphaproteobacteria</taxon>
        <taxon>Hyphomicrobiales</taxon>
        <taxon>Nitrobacteraceae</taxon>
        <taxon>Bradyrhizobium</taxon>
    </lineage>
</organism>
<sequence>MKARLNGVSAKNGMKPANDNNKKQGTVRRLDPSDERSPDHPCHKKQWLELARVLGRLEAREEYAMIHNNDER</sequence>
<feature type="region of interest" description="Disordered" evidence="1">
    <location>
        <begin position="1"/>
        <end position="43"/>
    </location>
</feature>
<proteinExistence type="predicted"/>
<evidence type="ECO:0000313" key="3">
    <source>
        <dbReference type="Proteomes" id="UP000190675"/>
    </source>
</evidence>
<dbReference type="RefSeq" id="WP_154073284.1">
    <property type="nucleotide sequence ID" value="NZ_LT670818.1"/>
</dbReference>
<feature type="compositionally biased region" description="Basic and acidic residues" evidence="1">
    <location>
        <begin position="28"/>
        <end position="41"/>
    </location>
</feature>
<dbReference type="Proteomes" id="UP000190675">
    <property type="component" value="Chromosome I"/>
</dbReference>
<dbReference type="AlphaFoldDB" id="A0A1M5LWB0"/>
<name>A0A1M5LWB0_9BRAD</name>
<accession>A0A1M5LWB0</accession>
<gene>
    <name evidence="2" type="ORF">SAMN05444169_3696</name>
</gene>
<dbReference type="EMBL" id="LT670818">
    <property type="protein sequence ID" value="SHG69348.1"/>
    <property type="molecule type" value="Genomic_DNA"/>
</dbReference>
<protein>
    <submittedName>
        <fullName evidence="2">Uncharacterized protein</fullName>
    </submittedName>
</protein>
<evidence type="ECO:0000313" key="2">
    <source>
        <dbReference type="EMBL" id="SHG69348.1"/>
    </source>
</evidence>
<reference evidence="2 3" key="1">
    <citation type="submission" date="2016-11" db="EMBL/GenBank/DDBJ databases">
        <authorList>
            <person name="Jaros S."/>
            <person name="Januszkiewicz K."/>
            <person name="Wedrychowicz H."/>
        </authorList>
    </citation>
    <scope>NUCLEOTIDE SEQUENCE [LARGE SCALE GENOMIC DNA]</scope>
    <source>
        <strain evidence="2 3">GAS242</strain>
    </source>
</reference>
<evidence type="ECO:0000256" key="1">
    <source>
        <dbReference type="SAM" id="MobiDB-lite"/>
    </source>
</evidence>